<dbReference type="EMBL" id="BQNB010019099">
    <property type="protein sequence ID" value="GJT81650.1"/>
    <property type="molecule type" value="Genomic_DNA"/>
</dbReference>
<keyword evidence="2" id="KW-1185">Reference proteome</keyword>
<reference evidence="1" key="1">
    <citation type="journal article" date="2022" name="Int. J. Mol. Sci.">
        <title>Draft Genome of Tanacetum Coccineum: Genomic Comparison of Closely Related Tanacetum-Family Plants.</title>
        <authorList>
            <person name="Yamashiro T."/>
            <person name="Shiraishi A."/>
            <person name="Nakayama K."/>
            <person name="Satake H."/>
        </authorList>
    </citation>
    <scope>NUCLEOTIDE SEQUENCE</scope>
</reference>
<name>A0ABQ5H189_9ASTR</name>
<evidence type="ECO:0000313" key="2">
    <source>
        <dbReference type="Proteomes" id="UP001151760"/>
    </source>
</evidence>
<accession>A0ABQ5H189</accession>
<sequence length="80" mass="8960">MAYADNTSGPALQRKVRCTLQCALSLEEEKSSCLRPFSSTSFMLFHVHSVIKWINHGHTASDHVSSGTHAYYGNYSRAIR</sequence>
<comment type="caution">
    <text evidence="1">The sequence shown here is derived from an EMBL/GenBank/DDBJ whole genome shotgun (WGS) entry which is preliminary data.</text>
</comment>
<proteinExistence type="predicted"/>
<evidence type="ECO:0000313" key="1">
    <source>
        <dbReference type="EMBL" id="GJT81650.1"/>
    </source>
</evidence>
<reference evidence="1" key="2">
    <citation type="submission" date="2022-01" db="EMBL/GenBank/DDBJ databases">
        <authorList>
            <person name="Yamashiro T."/>
            <person name="Shiraishi A."/>
            <person name="Satake H."/>
            <person name="Nakayama K."/>
        </authorList>
    </citation>
    <scope>NUCLEOTIDE SEQUENCE</scope>
</reference>
<gene>
    <name evidence="1" type="ORF">Tco_1055992</name>
</gene>
<protein>
    <submittedName>
        <fullName evidence="1">Uncharacterized protein</fullName>
    </submittedName>
</protein>
<organism evidence="1 2">
    <name type="scientific">Tanacetum coccineum</name>
    <dbReference type="NCBI Taxonomy" id="301880"/>
    <lineage>
        <taxon>Eukaryota</taxon>
        <taxon>Viridiplantae</taxon>
        <taxon>Streptophyta</taxon>
        <taxon>Embryophyta</taxon>
        <taxon>Tracheophyta</taxon>
        <taxon>Spermatophyta</taxon>
        <taxon>Magnoliopsida</taxon>
        <taxon>eudicotyledons</taxon>
        <taxon>Gunneridae</taxon>
        <taxon>Pentapetalae</taxon>
        <taxon>asterids</taxon>
        <taxon>campanulids</taxon>
        <taxon>Asterales</taxon>
        <taxon>Asteraceae</taxon>
        <taxon>Asteroideae</taxon>
        <taxon>Anthemideae</taxon>
        <taxon>Anthemidinae</taxon>
        <taxon>Tanacetum</taxon>
    </lineage>
</organism>
<dbReference type="Proteomes" id="UP001151760">
    <property type="component" value="Unassembled WGS sequence"/>
</dbReference>